<keyword evidence="3" id="KW-1185">Reference proteome</keyword>
<evidence type="ECO:0000313" key="3">
    <source>
        <dbReference type="Proteomes" id="UP001521074"/>
    </source>
</evidence>
<dbReference type="InterPro" id="IPR021561">
    <property type="entry name" value="AbiEi_3"/>
</dbReference>
<dbReference type="RefSeq" id="WP_232878629.1">
    <property type="nucleotide sequence ID" value="NZ_JAJSOJ010000050.1"/>
</dbReference>
<reference evidence="2 3" key="1">
    <citation type="submission" date="2021-12" db="EMBL/GenBank/DDBJ databases">
        <title>Genome sequence of Acetobacter sicerae DmPark20a_162.</title>
        <authorList>
            <person name="Chaston J.M."/>
        </authorList>
    </citation>
    <scope>NUCLEOTIDE SEQUENCE [LARGE SCALE GENOMIC DNA]</scope>
    <source>
        <strain evidence="2 3">DmPark20a_162</strain>
    </source>
</reference>
<dbReference type="InterPro" id="IPR033455">
    <property type="entry name" value="AbiEi_3_N"/>
</dbReference>
<evidence type="ECO:0000259" key="1">
    <source>
        <dbReference type="Pfam" id="PF17194"/>
    </source>
</evidence>
<gene>
    <name evidence="2" type="ORF">LWC05_13365</name>
</gene>
<sequence>MPIMVMRSDRKINRLQQELPEGLLADAAWMEAHGYSSALRSQYVRSGWLESPARRVYRRSRTPLTWQQVAVSLQTVLDLPLTIGGRTALEQQGYAHYLSTSVREVHLYGPKPPPTWLPSLPLDVAFHWHNSLRLFPSHTDASPISSPAMVNIGGLALPIRYSSKERAVLELLDELPERETFHQADALMEGMSDLSPRRLQALLEACTSVKVKRLFLFFADRHRHAWRPRLDISRIDLGAGKRVLAKGGKLDPHYNITVPTDLGGS</sequence>
<feature type="domain" description="Transcriptional regulator AbiEi antitoxin N-terminal" evidence="1">
    <location>
        <begin position="10"/>
        <end position="99"/>
    </location>
</feature>
<dbReference type="Pfam" id="PF17194">
    <property type="entry name" value="AbiEi_3_N"/>
    <property type="match status" value="1"/>
</dbReference>
<dbReference type="Proteomes" id="UP001521074">
    <property type="component" value="Unassembled WGS sequence"/>
</dbReference>
<protein>
    <submittedName>
        <fullName evidence="2">Type IV toxin-antitoxin system AbiEi family antitoxin</fullName>
    </submittedName>
</protein>
<accession>A0ABS8VZE8</accession>
<dbReference type="EMBL" id="JAJSOJ010000050">
    <property type="protein sequence ID" value="MCE0744868.1"/>
    <property type="molecule type" value="Genomic_DNA"/>
</dbReference>
<comment type="caution">
    <text evidence="2">The sequence shown here is derived from an EMBL/GenBank/DDBJ whole genome shotgun (WGS) entry which is preliminary data.</text>
</comment>
<proteinExistence type="predicted"/>
<organism evidence="2 3">
    <name type="scientific">Acetobacter sicerae</name>
    <dbReference type="NCBI Taxonomy" id="85325"/>
    <lineage>
        <taxon>Bacteria</taxon>
        <taxon>Pseudomonadati</taxon>
        <taxon>Pseudomonadota</taxon>
        <taxon>Alphaproteobacteria</taxon>
        <taxon>Acetobacterales</taxon>
        <taxon>Acetobacteraceae</taxon>
        <taxon>Acetobacter</taxon>
    </lineage>
</organism>
<name>A0ABS8VZE8_9PROT</name>
<dbReference type="Pfam" id="PF11459">
    <property type="entry name" value="AbiEi_3"/>
    <property type="match status" value="1"/>
</dbReference>
<evidence type="ECO:0000313" key="2">
    <source>
        <dbReference type="EMBL" id="MCE0744868.1"/>
    </source>
</evidence>